<feature type="domain" description="ABC transporter" evidence="4">
    <location>
        <begin position="6"/>
        <end position="232"/>
    </location>
</feature>
<keyword evidence="3 5" id="KW-0067">ATP-binding</keyword>
<evidence type="ECO:0000313" key="6">
    <source>
        <dbReference type="Proteomes" id="UP001595705"/>
    </source>
</evidence>
<dbReference type="PANTHER" id="PTHR42711:SF17">
    <property type="entry name" value="ABC TRANSPORTER ATP-BINDING PROTEIN"/>
    <property type="match status" value="1"/>
</dbReference>
<comment type="caution">
    <text evidence="5">The sequence shown here is derived from an EMBL/GenBank/DDBJ whole genome shotgun (WGS) entry which is preliminary data.</text>
</comment>
<dbReference type="SUPFAM" id="SSF52540">
    <property type="entry name" value="P-loop containing nucleoside triphosphate hydrolases"/>
    <property type="match status" value="1"/>
</dbReference>
<gene>
    <name evidence="5" type="ORF">ACFONC_10370</name>
</gene>
<reference evidence="6" key="1">
    <citation type="journal article" date="2019" name="Int. J. Syst. Evol. Microbiol.">
        <title>The Global Catalogue of Microorganisms (GCM) 10K type strain sequencing project: providing services to taxonomists for standard genome sequencing and annotation.</title>
        <authorList>
            <consortium name="The Broad Institute Genomics Platform"/>
            <consortium name="The Broad Institute Genome Sequencing Center for Infectious Disease"/>
            <person name="Wu L."/>
            <person name="Ma J."/>
        </authorList>
    </citation>
    <scope>NUCLEOTIDE SEQUENCE [LARGE SCALE GENOMIC DNA]</scope>
    <source>
        <strain evidence="6">KCTC 42441</strain>
    </source>
</reference>
<dbReference type="SMART" id="SM00382">
    <property type="entry name" value="AAA"/>
    <property type="match status" value="1"/>
</dbReference>
<evidence type="ECO:0000256" key="2">
    <source>
        <dbReference type="ARBA" id="ARBA00022741"/>
    </source>
</evidence>
<dbReference type="InterPro" id="IPR050763">
    <property type="entry name" value="ABC_transporter_ATP-binding"/>
</dbReference>
<dbReference type="Proteomes" id="UP001595705">
    <property type="component" value="Unassembled WGS sequence"/>
</dbReference>
<dbReference type="EMBL" id="JBHRYA010000007">
    <property type="protein sequence ID" value="MFC3716559.1"/>
    <property type="molecule type" value="Genomic_DNA"/>
</dbReference>
<accession>A0ABV7XN10</accession>
<keyword evidence="6" id="KW-1185">Reference proteome</keyword>
<keyword evidence="1" id="KW-0813">Transport</keyword>
<dbReference type="PANTHER" id="PTHR42711">
    <property type="entry name" value="ABC TRANSPORTER ATP-BINDING PROTEIN"/>
    <property type="match status" value="1"/>
</dbReference>
<evidence type="ECO:0000256" key="1">
    <source>
        <dbReference type="ARBA" id="ARBA00022448"/>
    </source>
</evidence>
<sequence length="317" mass="33614">MEDGPIELASLRGARKQYGKVVALDGVDLSLRAGQVLALLGANGAGKSTAVALLLGLVQPDAGEATLFGCSPGQLDARRGAGVMLQSAALQETLKVRELLDLTRSYYPCPRSIADCVALGGLDGLLDRRYGKLSGGQQRRVQFALAVCGNPRVLFLDEPTTGLDIEARQTLWRALRDLVAQGCAVLLTTHYLEEAEALADRVMVLARGRVVAAGGMEELRRHVSARRIRCLTTLDAARIAAWPEVRTAQAAAEGAAAMLPGGGKIEIVTDAAEAVVRRLLAEDAALSELEVQRAGLADAFLELTREDVSDDAHREAA</sequence>
<organism evidence="5 6">
    <name type="scientific">Luteimonas soli</name>
    <dbReference type="NCBI Taxonomy" id="1648966"/>
    <lineage>
        <taxon>Bacteria</taxon>
        <taxon>Pseudomonadati</taxon>
        <taxon>Pseudomonadota</taxon>
        <taxon>Gammaproteobacteria</taxon>
        <taxon>Lysobacterales</taxon>
        <taxon>Lysobacteraceae</taxon>
        <taxon>Luteimonas</taxon>
    </lineage>
</organism>
<evidence type="ECO:0000259" key="4">
    <source>
        <dbReference type="PROSITE" id="PS50893"/>
    </source>
</evidence>
<dbReference type="GO" id="GO:0005524">
    <property type="term" value="F:ATP binding"/>
    <property type="evidence" value="ECO:0007669"/>
    <property type="project" value="UniProtKB-KW"/>
</dbReference>
<dbReference type="PROSITE" id="PS50893">
    <property type="entry name" value="ABC_TRANSPORTER_2"/>
    <property type="match status" value="1"/>
</dbReference>
<dbReference type="Gene3D" id="3.40.50.300">
    <property type="entry name" value="P-loop containing nucleotide triphosphate hydrolases"/>
    <property type="match status" value="1"/>
</dbReference>
<dbReference type="RefSeq" id="WP_386743809.1">
    <property type="nucleotide sequence ID" value="NZ_JBHRYA010000007.1"/>
</dbReference>
<dbReference type="InterPro" id="IPR003439">
    <property type="entry name" value="ABC_transporter-like_ATP-bd"/>
</dbReference>
<evidence type="ECO:0000256" key="3">
    <source>
        <dbReference type="ARBA" id="ARBA00022840"/>
    </source>
</evidence>
<evidence type="ECO:0000313" key="5">
    <source>
        <dbReference type="EMBL" id="MFC3716559.1"/>
    </source>
</evidence>
<dbReference type="InterPro" id="IPR027417">
    <property type="entry name" value="P-loop_NTPase"/>
</dbReference>
<dbReference type="Pfam" id="PF00005">
    <property type="entry name" value="ABC_tran"/>
    <property type="match status" value="1"/>
</dbReference>
<name>A0ABV7XN10_9GAMM</name>
<dbReference type="CDD" id="cd03230">
    <property type="entry name" value="ABC_DR_subfamily_A"/>
    <property type="match status" value="1"/>
</dbReference>
<dbReference type="PROSITE" id="PS00211">
    <property type="entry name" value="ABC_TRANSPORTER_1"/>
    <property type="match status" value="1"/>
</dbReference>
<protein>
    <submittedName>
        <fullName evidence="5">ABC transporter ATP-binding protein</fullName>
    </submittedName>
</protein>
<dbReference type="InterPro" id="IPR017871">
    <property type="entry name" value="ABC_transporter-like_CS"/>
</dbReference>
<keyword evidence="2" id="KW-0547">Nucleotide-binding</keyword>
<proteinExistence type="predicted"/>
<dbReference type="InterPro" id="IPR003593">
    <property type="entry name" value="AAA+_ATPase"/>
</dbReference>